<evidence type="ECO:0000313" key="3">
    <source>
        <dbReference type="Proteomes" id="UP001595858"/>
    </source>
</evidence>
<evidence type="ECO:0000313" key="2">
    <source>
        <dbReference type="EMBL" id="MFC4868162.1"/>
    </source>
</evidence>
<dbReference type="InterPro" id="IPR013762">
    <property type="entry name" value="Integrase-like_cat_sf"/>
</dbReference>
<organism evidence="2 3">
    <name type="scientific">Streptomonospora arabica</name>
    <dbReference type="NCBI Taxonomy" id="412417"/>
    <lineage>
        <taxon>Bacteria</taxon>
        <taxon>Bacillati</taxon>
        <taxon>Actinomycetota</taxon>
        <taxon>Actinomycetes</taxon>
        <taxon>Streptosporangiales</taxon>
        <taxon>Nocardiopsidaceae</taxon>
        <taxon>Streptomonospora</taxon>
    </lineage>
</organism>
<dbReference type="Gene3D" id="1.10.443.10">
    <property type="entry name" value="Intergrase catalytic core"/>
    <property type="match status" value="1"/>
</dbReference>
<dbReference type="InterPro" id="IPR011010">
    <property type="entry name" value="DNA_brk_join_enz"/>
</dbReference>
<evidence type="ECO:0000256" key="1">
    <source>
        <dbReference type="ARBA" id="ARBA00023172"/>
    </source>
</evidence>
<comment type="caution">
    <text evidence="2">The sequence shown here is derived from an EMBL/GenBank/DDBJ whole genome shotgun (WGS) entry which is preliminary data.</text>
</comment>
<evidence type="ECO:0008006" key="4">
    <source>
        <dbReference type="Google" id="ProtNLM"/>
    </source>
</evidence>
<accession>A0ABV9SQI1</accession>
<sequence length="155" mass="17630">MQLRPFLDGLYRGLLSDTAGGAFVFTGSRGGQLRRGNFRTRFWRPAFDGDPDSTVAWLRSPILPGFTFNEGRHTHRTWLADDGIPEVGRAARLGHRMPGMADVYEHVTPETKSRILQVLTRRWEESLTGLDHAERRKLALFVPELADVHYRDDAV</sequence>
<proteinExistence type="predicted"/>
<dbReference type="SUPFAM" id="SSF56349">
    <property type="entry name" value="DNA breaking-rejoining enzymes"/>
    <property type="match status" value="1"/>
</dbReference>
<dbReference type="EMBL" id="JBHSIY010000013">
    <property type="protein sequence ID" value="MFC4868162.1"/>
    <property type="molecule type" value="Genomic_DNA"/>
</dbReference>
<dbReference type="Proteomes" id="UP001595858">
    <property type="component" value="Unassembled WGS sequence"/>
</dbReference>
<protein>
    <recommendedName>
        <fullName evidence="4">Tyr recombinase domain-containing protein</fullName>
    </recommendedName>
</protein>
<keyword evidence="1" id="KW-0233">DNA recombination</keyword>
<keyword evidence="3" id="KW-1185">Reference proteome</keyword>
<reference evidence="3" key="1">
    <citation type="journal article" date="2019" name="Int. J. Syst. Evol. Microbiol.">
        <title>The Global Catalogue of Microorganisms (GCM) 10K type strain sequencing project: providing services to taxonomists for standard genome sequencing and annotation.</title>
        <authorList>
            <consortium name="The Broad Institute Genomics Platform"/>
            <consortium name="The Broad Institute Genome Sequencing Center for Infectious Disease"/>
            <person name="Wu L."/>
            <person name="Ma J."/>
        </authorList>
    </citation>
    <scope>NUCLEOTIDE SEQUENCE [LARGE SCALE GENOMIC DNA]</scope>
    <source>
        <strain evidence="3">CGMCC 4.7304</strain>
    </source>
</reference>
<name>A0ABV9SQI1_9ACTN</name>
<dbReference type="RefSeq" id="WP_344144706.1">
    <property type="nucleotide sequence ID" value="NZ_BAAAQI010000011.1"/>
</dbReference>
<gene>
    <name evidence="2" type="ORF">ACFPCZ_16110</name>
</gene>